<comment type="caution">
    <text evidence="2">The sequence shown here is derived from an EMBL/GenBank/DDBJ whole genome shotgun (WGS) entry which is preliminary data.</text>
</comment>
<organism evidence="2 3">
    <name type="scientific">Aureobasidium melanogenum</name>
    <name type="common">Aureobasidium pullulans var. melanogenum</name>
    <dbReference type="NCBI Taxonomy" id="46634"/>
    <lineage>
        <taxon>Eukaryota</taxon>
        <taxon>Fungi</taxon>
        <taxon>Dikarya</taxon>
        <taxon>Ascomycota</taxon>
        <taxon>Pezizomycotina</taxon>
        <taxon>Dothideomycetes</taxon>
        <taxon>Dothideomycetidae</taxon>
        <taxon>Dothideales</taxon>
        <taxon>Saccotheciaceae</taxon>
        <taxon>Aureobasidium</taxon>
    </lineage>
</organism>
<feature type="non-terminal residue" evidence="2">
    <location>
        <position position="276"/>
    </location>
</feature>
<dbReference type="AlphaFoldDB" id="A0A9P8EJG2"/>
<evidence type="ECO:0000313" key="2">
    <source>
        <dbReference type="EMBL" id="KAG9692469.1"/>
    </source>
</evidence>
<evidence type="ECO:0000256" key="1">
    <source>
        <dbReference type="SAM" id="Coils"/>
    </source>
</evidence>
<reference evidence="2" key="2">
    <citation type="submission" date="2021-08" db="EMBL/GenBank/DDBJ databases">
        <authorList>
            <person name="Gostincar C."/>
            <person name="Sun X."/>
            <person name="Song Z."/>
            <person name="Gunde-Cimerman N."/>
        </authorList>
    </citation>
    <scope>NUCLEOTIDE SEQUENCE</scope>
    <source>
        <strain evidence="2">EXF-9911</strain>
    </source>
</reference>
<name>A0A9P8EJG2_AURME</name>
<proteinExistence type="predicted"/>
<feature type="coiled-coil region" evidence="1">
    <location>
        <begin position="5"/>
        <end position="101"/>
    </location>
</feature>
<keyword evidence="1" id="KW-0175">Coiled coil</keyword>
<sequence length="276" mass="32308">MERSVNDAQVEISKLQKELEMREMQTKCLLQNEANGFGWRDVADEKSEIVKEQKRDIENMKRKIDAGKHLEINHRDLRRDYDTLERHFKELEQDYGNLRYEKTKFDKKRHDLETRLDRRTQECLKAKHALEHVSHLLMQKPSTNAQSWVYPFTGLTRTLKDVLDCASNGHDLPPVVYSYLQDQFTTTMTSLCMVNDIQFNTAVIDYASGNTCVQQKVCGLTATVPRHRAGACESCVMLQRICLQKEDYYLIVVVPLPKHLRRAKKVEELGYWVQGW</sequence>
<dbReference type="EMBL" id="JAHFXF010000228">
    <property type="protein sequence ID" value="KAG9692469.1"/>
    <property type="molecule type" value="Genomic_DNA"/>
</dbReference>
<dbReference type="OrthoDB" id="3834927at2759"/>
<dbReference type="Proteomes" id="UP000779574">
    <property type="component" value="Unassembled WGS sequence"/>
</dbReference>
<reference evidence="2" key="1">
    <citation type="journal article" date="2021" name="J Fungi (Basel)">
        <title>Virulence traits and population genomics of the black yeast Aureobasidium melanogenum.</title>
        <authorList>
            <person name="Cernosa A."/>
            <person name="Sun X."/>
            <person name="Gostincar C."/>
            <person name="Fang C."/>
            <person name="Gunde-Cimerman N."/>
            <person name="Song Z."/>
        </authorList>
    </citation>
    <scope>NUCLEOTIDE SEQUENCE</scope>
    <source>
        <strain evidence="2">EXF-9911</strain>
    </source>
</reference>
<gene>
    <name evidence="2" type="ORF">KCU76_g6677</name>
</gene>
<evidence type="ECO:0000313" key="3">
    <source>
        <dbReference type="Proteomes" id="UP000779574"/>
    </source>
</evidence>
<protein>
    <submittedName>
        <fullName evidence="2">Uncharacterized protein</fullName>
    </submittedName>
</protein>
<accession>A0A9P8EJG2</accession>